<dbReference type="Proteomes" id="UP000663841">
    <property type="component" value="Unassembled WGS sequence"/>
</dbReference>
<protein>
    <recommendedName>
        <fullName evidence="3">F-box domain-containing protein</fullName>
    </recommendedName>
</protein>
<evidence type="ECO:0000313" key="2">
    <source>
        <dbReference type="Proteomes" id="UP000663841"/>
    </source>
</evidence>
<evidence type="ECO:0008006" key="3">
    <source>
        <dbReference type="Google" id="ProtNLM"/>
    </source>
</evidence>
<accession>A0A8H3GTS2</accession>
<reference evidence="1" key="1">
    <citation type="submission" date="2021-01" db="EMBL/GenBank/DDBJ databases">
        <authorList>
            <person name="Kaushik A."/>
        </authorList>
    </citation>
    <scope>NUCLEOTIDE SEQUENCE</scope>
    <source>
        <strain evidence="1">AG3-T5</strain>
    </source>
</reference>
<evidence type="ECO:0000313" key="1">
    <source>
        <dbReference type="EMBL" id="CAE6465024.1"/>
    </source>
</evidence>
<name>A0A8H3GTS2_9AGAM</name>
<dbReference type="AlphaFoldDB" id="A0A8H3GTS2"/>
<comment type="caution">
    <text evidence="1">The sequence shown here is derived from an EMBL/GenBank/DDBJ whole genome shotgun (WGS) entry which is preliminary data.</text>
</comment>
<gene>
    <name evidence="1" type="ORF">RDB_LOCUS162135</name>
</gene>
<proteinExistence type="predicted"/>
<organism evidence="1 2">
    <name type="scientific">Rhizoctonia solani</name>
    <dbReference type="NCBI Taxonomy" id="456999"/>
    <lineage>
        <taxon>Eukaryota</taxon>
        <taxon>Fungi</taxon>
        <taxon>Dikarya</taxon>
        <taxon>Basidiomycota</taxon>
        <taxon>Agaricomycotina</taxon>
        <taxon>Agaricomycetes</taxon>
        <taxon>Cantharellales</taxon>
        <taxon>Ceratobasidiaceae</taxon>
        <taxon>Rhizoctonia</taxon>
    </lineage>
</organism>
<dbReference type="EMBL" id="CAJMWW010000303">
    <property type="protein sequence ID" value="CAE6465024.1"/>
    <property type="molecule type" value="Genomic_DNA"/>
</dbReference>
<sequence>MAATLPIELLMIIAKHASRSLLPCLSLVSREIYSITMPLLYAAIPKLNLCMPRTIRCLLTLSTKPELARMVRSFHLILPFFHALRPFHFLISRALSNMTGLDSLTIHSNVPICSVLSQLSCRLTELLYHSSSSDPYPISGFLSTQPTIEKLIIDCPADGLSNLASDALPALRDLSAPVELLWSPLSSHLSRLSRLFVLNTMTNLAQFIQLARSLQTITAPRPLELIVGIDTSENSGVIEIASLGLACLGSAAPFITSLKLNIYKGYIQQDELHDIFLFALPRFPNLRKLTMVSPPPREITYTRDFQMRKLSQTVSLLHNALYSVLTTDILLLLTLQPESPQDQPSSDALHDKSCHNKVLRAWGQIHPGLECVVFPDAMYDLKAFRSA</sequence>